<keyword evidence="3" id="KW-1185">Reference proteome</keyword>
<dbReference type="InterPro" id="IPR003711">
    <property type="entry name" value="CarD-like/TRCF_RID"/>
</dbReference>
<organism evidence="2 3">
    <name type="scientific">Ruminococcus bromii</name>
    <dbReference type="NCBI Taxonomy" id="40518"/>
    <lineage>
        <taxon>Bacteria</taxon>
        <taxon>Bacillati</taxon>
        <taxon>Bacillota</taxon>
        <taxon>Clostridia</taxon>
        <taxon>Eubacteriales</taxon>
        <taxon>Oscillospiraceae</taxon>
        <taxon>Ruminococcus</taxon>
    </lineage>
</organism>
<dbReference type="InterPro" id="IPR048792">
    <property type="entry name" value="CarD_C"/>
</dbReference>
<gene>
    <name evidence="2" type="primary">carD</name>
    <name evidence="2" type="ORF">RBATCC27255_00303</name>
</gene>
<dbReference type="GO" id="GO:0009303">
    <property type="term" value="P:rRNA transcription"/>
    <property type="evidence" value="ECO:0007669"/>
    <property type="project" value="TreeGrafter"/>
</dbReference>
<dbReference type="PANTHER" id="PTHR38447:SF1">
    <property type="entry name" value="RNA POLYMERASE-BINDING TRANSCRIPTION FACTOR CARD"/>
    <property type="match status" value="1"/>
</dbReference>
<evidence type="ECO:0000313" key="3">
    <source>
        <dbReference type="Proteomes" id="UP000233425"/>
    </source>
</evidence>
<proteinExistence type="predicted"/>
<reference evidence="2" key="1">
    <citation type="journal article" date="2018" name="Environ. Microbiol.">
        <title>Sporulation capability and amylosome conservation among diverse human colonic and rumen isolates of the keystone starch-degrader Ruminococcus bromii.</title>
        <authorList>
            <person name="Mukhopadhya I."/>
            <person name="Morais S."/>
            <person name="Laverde-Gomez J."/>
            <person name="Sheridan P.O."/>
            <person name="Walker A.W."/>
            <person name="Kelly W."/>
            <person name="Klieve A.V."/>
            <person name="Ouwerkerk D."/>
            <person name="Duncan S.H."/>
            <person name="Louis P."/>
            <person name="Koropatkin N."/>
            <person name="Cockburn D."/>
            <person name="Kibler R."/>
            <person name="Cooper P.J."/>
            <person name="Sandoval C."/>
            <person name="Crost E."/>
            <person name="Juge N."/>
            <person name="Bayer E.A."/>
            <person name="Flint H.J."/>
        </authorList>
    </citation>
    <scope>NUCLEOTIDE SEQUENCE [LARGE SCALE GENOMIC DNA]</scope>
    <source>
        <strain evidence="2">ATCC 27255</strain>
    </source>
</reference>
<dbReference type="Proteomes" id="UP000233425">
    <property type="component" value="Unassembled WGS sequence"/>
</dbReference>
<protein>
    <submittedName>
        <fullName evidence="2">RNA polymerase-binding transcription factor CarD</fullName>
    </submittedName>
</protein>
<dbReference type="InterPro" id="IPR052531">
    <property type="entry name" value="CarD-like_regulator"/>
</dbReference>
<dbReference type="PANTHER" id="PTHR38447">
    <property type="entry name" value="TRANSCRIPTION FACTOR YDEB-RELATED"/>
    <property type="match status" value="1"/>
</dbReference>
<dbReference type="Pfam" id="PF02559">
    <property type="entry name" value="CarD_TRCF_RID"/>
    <property type="match status" value="1"/>
</dbReference>
<dbReference type="EMBL" id="NNSR01000026">
    <property type="protein sequence ID" value="PKD32355.1"/>
    <property type="molecule type" value="Genomic_DNA"/>
</dbReference>
<dbReference type="SMART" id="SM01058">
    <property type="entry name" value="CarD_TRCF"/>
    <property type="match status" value="1"/>
</dbReference>
<evidence type="ECO:0000313" key="2">
    <source>
        <dbReference type="EMBL" id="PKD32355.1"/>
    </source>
</evidence>
<comment type="caution">
    <text evidence="2">The sequence shown here is derived from an EMBL/GenBank/DDBJ whole genome shotgun (WGS) entry which is preliminary data.</text>
</comment>
<dbReference type="AlphaFoldDB" id="A0A2N0UZI7"/>
<evidence type="ECO:0000259" key="1">
    <source>
        <dbReference type="SMART" id="SM01058"/>
    </source>
</evidence>
<sequence>MYKVGEVVLYGANGVCEITEITTKTIGKISVEYYVLKPVCSDSSTLFVPTHNEQLVSKMRDVLSSDEIKNILSQKTDNEIWIDNKSERCERFKEIIAGGDCKKLVELIRRMHFHSKIQLQKGRRLHMSDERFLKEAEKMVCDEVSIVLNIDRGEVLPLVLAG</sequence>
<dbReference type="InterPro" id="IPR042215">
    <property type="entry name" value="CarD-like_C"/>
</dbReference>
<accession>A0A2N0UZI7</accession>
<name>A0A2N0UZI7_9FIRM</name>
<dbReference type="RefSeq" id="WP_101028430.1">
    <property type="nucleotide sequence ID" value="NZ_CABMMZ010000026.1"/>
</dbReference>
<dbReference type="SUPFAM" id="SSF141259">
    <property type="entry name" value="CarD-like"/>
    <property type="match status" value="1"/>
</dbReference>
<dbReference type="Gene3D" id="1.20.58.1290">
    <property type="entry name" value="CarD-like, C-terminal domain"/>
    <property type="match status" value="1"/>
</dbReference>
<feature type="domain" description="CarD-like/TRCF RNAP-interacting" evidence="1">
    <location>
        <begin position="1"/>
        <end position="112"/>
    </location>
</feature>
<dbReference type="Pfam" id="PF21095">
    <property type="entry name" value="CarD_C"/>
    <property type="match status" value="1"/>
</dbReference>
<dbReference type="Gene3D" id="2.40.10.170">
    <property type="match status" value="1"/>
</dbReference>
<dbReference type="InterPro" id="IPR036101">
    <property type="entry name" value="CarD-like/TRCF_RID_sf"/>
</dbReference>